<evidence type="ECO:0000313" key="4">
    <source>
        <dbReference type="EMBL" id="SDC41104.1"/>
    </source>
</evidence>
<dbReference type="OrthoDB" id="9809406at2"/>
<dbReference type="InterPro" id="IPR019606">
    <property type="entry name" value="GerMN"/>
</dbReference>
<feature type="region of interest" description="Disordered" evidence="1">
    <location>
        <begin position="181"/>
        <end position="200"/>
    </location>
</feature>
<gene>
    <name evidence="4" type="ORF">SAMN04487864_10713</name>
</gene>
<protein>
    <submittedName>
        <fullName evidence="4">Sporulation and spore germination</fullName>
    </submittedName>
</protein>
<accession>A0A1G6LD23</accession>
<feature type="compositionally biased region" description="Basic and acidic residues" evidence="1">
    <location>
        <begin position="187"/>
        <end position="200"/>
    </location>
</feature>
<feature type="domain" description="GerMN" evidence="3">
    <location>
        <begin position="85"/>
        <end position="173"/>
    </location>
</feature>
<dbReference type="PROSITE" id="PS51257">
    <property type="entry name" value="PROKAR_LIPOPROTEIN"/>
    <property type="match status" value="1"/>
</dbReference>
<evidence type="ECO:0000256" key="2">
    <source>
        <dbReference type="SAM" id="SignalP"/>
    </source>
</evidence>
<dbReference type="Pfam" id="PF10646">
    <property type="entry name" value="Germane"/>
    <property type="match status" value="1"/>
</dbReference>
<organism evidence="4 5">
    <name type="scientific">Succiniclasticum ruminis</name>
    <dbReference type="NCBI Taxonomy" id="40841"/>
    <lineage>
        <taxon>Bacteria</taxon>
        <taxon>Bacillati</taxon>
        <taxon>Bacillota</taxon>
        <taxon>Negativicutes</taxon>
        <taxon>Acidaminococcales</taxon>
        <taxon>Acidaminococcaceae</taxon>
        <taxon>Succiniclasticum</taxon>
    </lineage>
</organism>
<keyword evidence="2" id="KW-0732">Signal</keyword>
<name>A0A1G6LD23_9FIRM</name>
<dbReference type="SMART" id="SM00909">
    <property type="entry name" value="Germane"/>
    <property type="match status" value="1"/>
</dbReference>
<evidence type="ECO:0000256" key="1">
    <source>
        <dbReference type="SAM" id="MobiDB-lite"/>
    </source>
</evidence>
<dbReference type="EMBL" id="FMYW01000007">
    <property type="protein sequence ID" value="SDC41104.1"/>
    <property type="molecule type" value="Genomic_DNA"/>
</dbReference>
<sequence length="200" mass="22163">MLKKISMLLMLVLLLTVTGCEPTEKITGKKGDVKDVTGQQNPITTVVKDPNPLTKEFVVYRVQKNGEEILIPEKVRFAAGKKSREEAALDALIHTDPVSKQLMNLFPPGTDVHSVKVSGDTATVDFNQNFASRGQGSFTERMMVNAVVCTLTEFPEIKKVKFLVDGKEIDTISGHMGLLDPLTRNPDVLKKPDKKKEEKK</sequence>
<dbReference type="Proteomes" id="UP000198943">
    <property type="component" value="Unassembled WGS sequence"/>
</dbReference>
<dbReference type="AlphaFoldDB" id="A0A1G6LD23"/>
<evidence type="ECO:0000259" key="3">
    <source>
        <dbReference type="SMART" id="SM00909"/>
    </source>
</evidence>
<feature type="signal peptide" evidence="2">
    <location>
        <begin position="1"/>
        <end position="19"/>
    </location>
</feature>
<reference evidence="5" key="1">
    <citation type="submission" date="2016-10" db="EMBL/GenBank/DDBJ databases">
        <authorList>
            <person name="Varghese N."/>
            <person name="Submissions S."/>
        </authorList>
    </citation>
    <scope>NUCLEOTIDE SEQUENCE [LARGE SCALE GENOMIC DNA]</scope>
    <source>
        <strain evidence="5">DSM 11005</strain>
    </source>
</reference>
<proteinExistence type="predicted"/>
<keyword evidence="5" id="KW-1185">Reference proteome</keyword>
<feature type="chain" id="PRO_5039252879" evidence="2">
    <location>
        <begin position="20"/>
        <end position="200"/>
    </location>
</feature>
<evidence type="ECO:0000313" key="5">
    <source>
        <dbReference type="Proteomes" id="UP000198943"/>
    </source>
</evidence>
<dbReference type="RefSeq" id="WP_093730209.1">
    <property type="nucleotide sequence ID" value="NZ_FMYW01000007.1"/>
</dbReference>